<name>A0A510URU2_9CELL</name>
<reference evidence="1 2" key="1">
    <citation type="submission" date="2019-07" db="EMBL/GenBank/DDBJ databases">
        <title>Whole genome shotgun sequence of Cellulomonas persica NBRC 101101.</title>
        <authorList>
            <person name="Hosoyama A."/>
            <person name="Uohara A."/>
            <person name="Ohji S."/>
            <person name="Ichikawa N."/>
        </authorList>
    </citation>
    <scope>NUCLEOTIDE SEQUENCE [LARGE SCALE GENOMIC DNA]</scope>
    <source>
        <strain evidence="1 2">NBRC 101101</strain>
    </source>
</reference>
<evidence type="ECO:0000313" key="1">
    <source>
        <dbReference type="EMBL" id="GEK17374.1"/>
    </source>
</evidence>
<keyword evidence="2" id="KW-1185">Reference proteome</keyword>
<accession>A0A510URU2</accession>
<dbReference type="Proteomes" id="UP000321386">
    <property type="component" value="Unassembled WGS sequence"/>
</dbReference>
<sequence length="76" mass="8230">MRIAAAEPSAARRTMALPVGLLEAGGDEDALRRALAARGMTVRLARRRGLLPALLALRRATRAPPYRQVGQARSIR</sequence>
<dbReference type="EMBL" id="BJUA01000004">
    <property type="protein sequence ID" value="GEK17374.1"/>
    <property type="molecule type" value="Genomic_DNA"/>
</dbReference>
<evidence type="ECO:0000313" key="2">
    <source>
        <dbReference type="Proteomes" id="UP000321386"/>
    </source>
</evidence>
<gene>
    <name evidence="1" type="ORF">CPE01_11070</name>
</gene>
<organism evidence="1 2">
    <name type="scientific">Cellulomonas persica</name>
    <dbReference type="NCBI Taxonomy" id="76861"/>
    <lineage>
        <taxon>Bacteria</taxon>
        <taxon>Bacillati</taxon>
        <taxon>Actinomycetota</taxon>
        <taxon>Actinomycetes</taxon>
        <taxon>Micrococcales</taxon>
        <taxon>Cellulomonadaceae</taxon>
        <taxon>Cellulomonas</taxon>
    </lineage>
</organism>
<dbReference type="AlphaFoldDB" id="A0A510URU2"/>
<comment type="caution">
    <text evidence="1">The sequence shown here is derived from an EMBL/GenBank/DDBJ whole genome shotgun (WGS) entry which is preliminary data.</text>
</comment>
<protein>
    <submittedName>
        <fullName evidence="1">Uncharacterized protein</fullName>
    </submittedName>
</protein>
<proteinExistence type="predicted"/>